<evidence type="ECO:0000313" key="2">
    <source>
        <dbReference type="Proteomes" id="UP000790347"/>
    </source>
</evidence>
<reference evidence="1" key="2">
    <citation type="journal article" date="2022" name="Res Sq">
        <title>Comparative Genomics Reveals Insights into the Divergent Evolution of Astigmatic Mites and Household Pest Adaptations.</title>
        <authorList>
            <person name="Xiong Q."/>
            <person name="Wan A.T.-Y."/>
            <person name="Liu X.-Y."/>
            <person name="Fung C.S.-H."/>
            <person name="Xiao X."/>
            <person name="Malainual N."/>
            <person name="Hou J."/>
            <person name="Wang L."/>
            <person name="Wang M."/>
            <person name="Yang K."/>
            <person name="Cui Y."/>
            <person name="Leung E."/>
            <person name="Nong W."/>
            <person name="Shin S.-K."/>
            <person name="Au S."/>
            <person name="Jeong K.Y."/>
            <person name="Chew F.T."/>
            <person name="Hui J."/>
            <person name="Leung T.F."/>
            <person name="Tungtrongchitr A."/>
            <person name="Zhong N."/>
            <person name="Liu Z."/>
            <person name="Tsui S."/>
        </authorList>
    </citation>
    <scope>NUCLEOTIDE SEQUENCE</scope>
    <source>
        <strain evidence="1">Derf</strain>
        <tissue evidence="1">Whole organism</tissue>
    </source>
</reference>
<proteinExistence type="predicted"/>
<dbReference type="AlphaFoldDB" id="A0A922IA04"/>
<organism evidence="1 2">
    <name type="scientific">Dermatophagoides farinae</name>
    <name type="common">American house dust mite</name>
    <dbReference type="NCBI Taxonomy" id="6954"/>
    <lineage>
        <taxon>Eukaryota</taxon>
        <taxon>Metazoa</taxon>
        <taxon>Ecdysozoa</taxon>
        <taxon>Arthropoda</taxon>
        <taxon>Chelicerata</taxon>
        <taxon>Arachnida</taxon>
        <taxon>Acari</taxon>
        <taxon>Acariformes</taxon>
        <taxon>Sarcoptiformes</taxon>
        <taxon>Astigmata</taxon>
        <taxon>Psoroptidia</taxon>
        <taxon>Analgoidea</taxon>
        <taxon>Pyroglyphidae</taxon>
        <taxon>Dermatophagoidinae</taxon>
        <taxon>Dermatophagoides</taxon>
    </lineage>
</organism>
<keyword evidence="2" id="KW-1185">Reference proteome</keyword>
<name>A0A922IA04_DERFA</name>
<evidence type="ECO:0000313" key="1">
    <source>
        <dbReference type="EMBL" id="KAH9527135.1"/>
    </source>
</evidence>
<accession>A0A922IA04</accession>
<protein>
    <submittedName>
        <fullName evidence="1">Uncharacterized protein</fullName>
    </submittedName>
</protein>
<gene>
    <name evidence="1" type="ORF">DERF_001176</name>
</gene>
<dbReference type="Proteomes" id="UP000790347">
    <property type="component" value="Unassembled WGS sequence"/>
</dbReference>
<reference evidence="1" key="1">
    <citation type="submission" date="2013-05" db="EMBL/GenBank/DDBJ databases">
        <authorList>
            <person name="Yim A.K.Y."/>
            <person name="Chan T.F."/>
            <person name="Ji K.M."/>
            <person name="Liu X.Y."/>
            <person name="Zhou J.W."/>
            <person name="Li R.Q."/>
            <person name="Yang K.Y."/>
            <person name="Li J."/>
            <person name="Li M."/>
            <person name="Law P.T.W."/>
            <person name="Wu Y.L."/>
            <person name="Cai Z.L."/>
            <person name="Qin H."/>
            <person name="Bao Y."/>
            <person name="Leung R.K.K."/>
            <person name="Ng P.K.S."/>
            <person name="Zou J."/>
            <person name="Zhong X.J."/>
            <person name="Ran P.X."/>
            <person name="Zhong N.S."/>
            <person name="Liu Z.G."/>
            <person name="Tsui S.K.W."/>
        </authorList>
    </citation>
    <scope>NUCLEOTIDE SEQUENCE</scope>
    <source>
        <strain evidence="1">Derf</strain>
        <tissue evidence="1">Whole organism</tissue>
    </source>
</reference>
<comment type="caution">
    <text evidence="1">The sequence shown here is derived from an EMBL/GenBank/DDBJ whole genome shotgun (WGS) entry which is preliminary data.</text>
</comment>
<dbReference type="EMBL" id="ASGP02000001">
    <property type="protein sequence ID" value="KAH9527135.1"/>
    <property type="molecule type" value="Genomic_DNA"/>
</dbReference>
<sequence>MLTLRGDPGVTPPLPPPPPLLPPLSIEWLLLSLLRIDNFVDIPDIADNDSGITVGTSNVLIILLVVVSGSDCDTIFCTMEKKEENRKKFCLQIHGTLVVV</sequence>